<reference evidence="3 4" key="1">
    <citation type="submission" date="2018-08" db="EMBL/GenBank/DDBJ databases">
        <title>A genome reference for cultivated species of the human gut microbiota.</title>
        <authorList>
            <person name="Zou Y."/>
            <person name="Xue W."/>
            <person name="Luo G."/>
        </authorList>
    </citation>
    <scope>NUCLEOTIDE SEQUENCE [LARGE SCALE GENOMIC DNA]</scope>
    <source>
        <strain evidence="3 4">OF03-3</strain>
    </source>
</reference>
<dbReference type="InterPro" id="IPR045939">
    <property type="entry name" value="YhcR_N"/>
</dbReference>
<feature type="region of interest" description="Disordered" evidence="1">
    <location>
        <begin position="285"/>
        <end position="317"/>
    </location>
</feature>
<feature type="domain" description="Endonuclease YhcR N-terminal" evidence="2">
    <location>
        <begin position="43"/>
        <end position="152"/>
    </location>
</feature>
<dbReference type="AlphaFoldDB" id="A0AA92UMW4"/>
<proteinExistence type="predicted"/>
<evidence type="ECO:0000313" key="3">
    <source>
        <dbReference type="EMBL" id="RGX93260.1"/>
    </source>
</evidence>
<dbReference type="EMBL" id="QSCI01000046">
    <property type="protein sequence ID" value="RGX93260.1"/>
    <property type="molecule type" value="Genomic_DNA"/>
</dbReference>
<organism evidence="3 4">
    <name type="scientific">Segatella copri</name>
    <dbReference type="NCBI Taxonomy" id="165179"/>
    <lineage>
        <taxon>Bacteria</taxon>
        <taxon>Pseudomonadati</taxon>
        <taxon>Bacteroidota</taxon>
        <taxon>Bacteroidia</taxon>
        <taxon>Bacteroidales</taxon>
        <taxon>Prevotellaceae</taxon>
        <taxon>Segatella</taxon>
    </lineage>
</organism>
<sequence length="485" mass="51706">MAAMAAFTFSSCEDVPEPYTLPTQPGAPTTPEVATQGTEASPYTVTDAKTVKTGTNKYIKGYIVGYVPDKALNEAIFGDASSAETAPTNILLAAKADEKEVNNCMPIQLPAGDLRTALNLKDNPGNLKKELIICGNIENYFKATGLKSPVYAKIDGKEIGKKPGDTTPGSDLKGEAKGDGSEANPFNSVAAQKYTAALEAGKATDKEFYIKGKIQEIKSQYSTKYGTASVYIADDANSTKFYVFGVRYFGGEKWKKGDMTLKEGDEIVVCAKLVNYMGNTPETNQGGKLISVNGKTSAGGGEVKPDPETPDTPAGGKIDMTDATIQSGKSGDVELTTKGYGSQKVDQEATWYTWKIGDITFKGAKIAISDGTSGKGIQMQGNASDASKQGFLFNSTAFAKDIKTVTILFSTKANSTYAPSYTFYAAKAANGKDTAIKGKSTNEVSGDFKTYTETFDLSAQNVKYFTLFNNKTGALYIEKIIITLK</sequence>
<name>A0AA92UMW4_9BACT</name>
<comment type="caution">
    <text evidence="3">The sequence shown here is derived from an EMBL/GenBank/DDBJ whole genome shotgun (WGS) entry which is preliminary data.</text>
</comment>
<feature type="compositionally biased region" description="Polar residues" evidence="1">
    <location>
        <begin position="21"/>
        <end position="40"/>
    </location>
</feature>
<protein>
    <recommendedName>
        <fullName evidence="2">Endonuclease YhcR N-terminal domain-containing protein</fullName>
    </recommendedName>
</protein>
<accession>A0AA92UMW4</accession>
<feature type="region of interest" description="Disordered" evidence="1">
    <location>
        <begin position="157"/>
        <end position="184"/>
    </location>
</feature>
<evidence type="ECO:0000259" key="2">
    <source>
        <dbReference type="Pfam" id="PF19886"/>
    </source>
</evidence>
<dbReference type="Pfam" id="PF19886">
    <property type="entry name" value="DUF6359"/>
    <property type="match status" value="1"/>
</dbReference>
<dbReference type="Proteomes" id="UP000285604">
    <property type="component" value="Unassembled WGS sequence"/>
</dbReference>
<evidence type="ECO:0000256" key="1">
    <source>
        <dbReference type="SAM" id="MobiDB-lite"/>
    </source>
</evidence>
<evidence type="ECO:0000313" key="4">
    <source>
        <dbReference type="Proteomes" id="UP000285604"/>
    </source>
</evidence>
<gene>
    <name evidence="3" type="ORF">DXA63_10190</name>
</gene>
<feature type="region of interest" description="Disordered" evidence="1">
    <location>
        <begin position="17"/>
        <end position="40"/>
    </location>
</feature>